<keyword evidence="3" id="KW-1185">Reference proteome</keyword>
<dbReference type="PANTHER" id="PTHR30034:SF6">
    <property type="entry name" value="YOP PROTEINS TRANSLOCATION PROTEIN Q"/>
    <property type="match status" value="1"/>
</dbReference>
<dbReference type="InterPro" id="IPR036429">
    <property type="entry name" value="SpoA-like_sf"/>
</dbReference>
<keyword evidence="2" id="KW-0969">Cilium</keyword>
<protein>
    <submittedName>
        <fullName evidence="2">FliM/FliN family flagellar motor C-terminal domain-containing protein</fullName>
    </submittedName>
</protein>
<evidence type="ECO:0000259" key="1">
    <source>
        <dbReference type="Pfam" id="PF01052"/>
    </source>
</evidence>
<proteinExistence type="predicted"/>
<dbReference type="Gene3D" id="2.30.330.10">
    <property type="entry name" value="SpoA-like"/>
    <property type="match status" value="1"/>
</dbReference>
<dbReference type="SUPFAM" id="SSF101801">
    <property type="entry name" value="Surface presentation of antigens (SPOA)"/>
    <property type="match status" value="1"/>
</dbReference>
<keyword evidence="2" id="KW-0966">Cell projection</keyword>
<reference evidence="2 3" key="1">
    <citation type="submission" date="2023-10" db="EMBL/GenBank/DDBJ databases">
        <title>Eight complete genome sequences of bacteria isolated from laboratory stock of Giant Kelp gametophytes.</title>
        <authorList>
            <person name="Tolentino B."/>
            <person name="Nuzhdin S."/>
        </authorList>
    </citation>
    <scope>NUCLEOTIDE SEQUENCE [LARGE SCALE GENOMIC DNA]</scope>
    <source>
        <strain evidence="2 3">LC.270.F.C4</strain>
    </source>
</reference>
<organism evidence="2 3">
    <name type="scientific">Tritonibacter scottomollicae</name>
    <name type="common">Epibacterium scottomollicae</name>
    <dbReference type="NCBI Taxonomy" id="483013"/>
    <lineage>
        <taxon>Bacteria</taxon>
        <taxon>Pseudomonadati</taxon>
        <taxon>Pseudomonadota</taxon>
        <taxon>Alphaproteobacteria</taxon>
        <taxon>Rhodobacterales</taxon>
        <taxon>Paracoccaceae</taxon>
        <taxon>Tritonibacter</taxon>
    </lineage>
</organism>
<evidence type="ECO:0000313" key="2">
    <source>
        <dbReference type="EMBL" id="WOI34502.1"/>
    </source>
</evidence>
<accession>A0ABZ0HLU3</accession>
<dbReference type="InterPro" id="IPR001543">
    <property type="entry name" value="FliN-like_C"/>
</dbReference>
<dbReference type="Proteomes" id="UP001302666">
    <property type="component" value="Chromosome"/>
</dbReference>
<name>A0ABZ0HLU3_TRISK</name>
<dbReference type="RefSeq" id="WP_317386404.1">
    <property type="nucleotide sequence ID" value="NZ_CP136704.1"/>
</dbReference>
<dbReference type="Pfam" id="PF01052">
    <property type="entry name" value="FliMN_C"/>
    <property type="match status" value="1"/>
</dbReference>
<dbReference type="EMBL" id="CP136704">
    <property type="protein sequence ID" value="WOI34502.1"/>
    <property type="molecule type" value="Genomic_DNA"/>
</dbReference>
<dbReference type="PANTHER" id="PTHR30034">
    <property type="entry name" value="FLAGELLAR MOTOR SWITCH PROTEIN FLIM"/>
    <property type="match status" value="1"/>
</dbReference>
<sequence length="421" mass="44285">MTDKDQSEDGKRAVGGLARKLAASKEGTAGTGGSITLKALRRSVARAAEDLCELPMAVIAARQTNRVPEDLSGLLSDKHLLVVLDCPEGRIGAATFDAAAVTALIQQQTMGTVLGMYGDERNYTPTDAAMVAEFLEKMFSKVTALLEEQTDLRIFEGYRFGAQVEDVRTLVLGMEADDYRVINLNVDLATGKMQGEICLVLPEPSVEEYDESNSVSGPRLGSSVGSMRAELSAVLCKKRIPLRQFSGLKAGDLLPLDQAYLYETDLIAINGQHIAKGRLGQINGARAVRLNEQRTRMVPSNEGVFSDGIGQGAAPALEDNTLDLSIAAQGLQEPGDGLGDDFGGMMGNDFGGDLGGGLGGDLGGNLDGGLDAGDMPMGDFAGMGELPELPMNDLGDFNADDAAAEISELAGLNHELPETGT</sequence>
<evidence type="ECO:0000313" key="3">
    <source>
        <dbReference type="Proteomes" id="UP001302666"/>
    </source>
</evidence>
<gene>
    <name evidence="2" type="ORF">R1T40_07170</name>
</gene>
<keyword evidence="2" id="KW-0282">Flagellum</keyword>
<feature type="domain" description="Flagellar motor switch protein FliN-like C-terminal" evidence="1">
    <location>
        <begin position="225"/>
        <end position="292"/>
    </location>
</feature>